<dbReference type="EMBL" id="CM047740">
    <property type="protein sequence ID" value="KAJ0039503.1"/>
    <property type="molecule type" value="Genomic_DNA"/>
</dbReference>
<comment type="caution">
    <text evidence="1">The sequence shown here is derived from an EMBL/GenBank/DDBJ whole genome shotgun (WGS) entry which is preliminary data.</text>
</comment>
<name>A0ACC0YM14_9ROSI</name>
<dbReference type="Proteomes" id="UP001163603">
    <property type="component" value="Chromosome 5"/>
</dbReference>
<reference evidence="2" key="1">
    <citation type="journal article" date="2023" name="G3 (Bethesda)">
        <title>Genome assembly and association tests identify interacting loci associated with vigor, precocity, and sex in interspecific pistachio rootstocks.</title>
        <authorList>
            <person name="Palmer W."/>
            <person name="Jacygrad E."/>
            <person name="Sagayaradj S."/>
            <person name="Cavanaugh K."/>
            <person name="Han R."/>
            <person name="Bertier L."/>
            <person name="Beede B."/>
            <person name="Kafkas S."/>
            <person name="Golino D."/>
            <person name="Preece J."/>
            <person name="Michelmore R."/>
        </authorList>
    </citation>
    <scope>NUCLEOTIDE SEQUENCE [LARGE SCALE GENOMIC DNA]</scope>
</reference>
<protein>
    <submittedName>
        <fullName evidence="1">Uncharacterized protein</fullName>
    </submittedName>
</protein>
<evidence type="ECO:0000313" key="2">
    <source>
        <dbReference type="Proteomes" id="UP001163603"/>
    </source>
</evidence>
<organism evidence="1 2">
    <name type="scientific">Pistacia integerrima</name>
    <dbReference type="NCBI Taxonomy" id="434235"/>
    <lineage>
        <taxon>Eukaryota</taxon>
        <taxon>Viridiplantae</taxon>
        <taxon>Streptophyta</taxon>
        <taxon>Embryophyta</taxon>
        <taxon>Tracheophyta</taxon>
        <taxon>Spermatophyta</taxon>
        <taxon>Magnoliopsida</taxon>
        <taxon>eudicotyledons</taxon>
        <taxon>Gunneridae</taxon>
        <taxon>Pentapetalae</taxon>
        <taxon>rosids</taxon>
        <taxon>malvids</taxon>
        <taxon>Sapindales</taxon>
        <taxon>Anacardiaceae</taxon>
        <taxon>Pistacia</taxon>
    </lineage>
</organism>
<accession>A0ACC0YM14</accession>
<sequence length="116" mass="12862">MQANKKPPQLKACLEVWKYLRNRILLALISLLHQLAIVVPFRTSPATPQPVAFSSGSSLPTSSPPHFSNGSTELQHQVPYVIEETTPYGESSCVLFSARKVPLFLSDSLQRHPYSS</sequence>
<evidence type="ECO:0000313" key="1">
    <source>
        <dbReference type="EMBL" id="KAJ0039503.1"/>
    </source>
</evidence>
<proteinExistence type="predicted"/>
<gene>
    <name evidence="1" type="ORF">Pint_26972</name>
</gene>
<keyword evidence="2" id="KW-1185">Reference proteome</keyword>